<evidence type="ECO:0000313" key="2">
    <source>
        <dbReference type="EMBL" id="KIM97986.1"/>
    </source>
</evidence>
<feature type="compositionally biased region" description="Basic and acidic residues" evidence="1">
    <location>
        <begin position="142"/>
        <end position="151"/>
    </location>
</feature>
<accession>A0A0C3H693</accession>
<feature type="region of interest" description="Disordered" evidence="1">
    <location>
        <begin position="138"/>
        <end position="209"/>
    </location>
</feature>
<organism evidence="2 3">
    <name type="scientific">Oidiodendron maius (strain Zn)</name>
    <dbReference type="NCBI Taxonomy" id="913774"/>
    <lineage>
        <taxon>Eukaryota</taxon>
        <taxon>Fungi</taxon>
        <taxon>Dikarya</taxon>
        <taxon>Ascomycota</taxon>
        <taxon>Pezizomycotina</taxon>
        <taxon>Leotiomycetes</taxon>
        <taxon>Leotiomycetes incertae sedis</taxon>
        <taxon>Myxotrichaceae</taxon>
        <taxon>Oidiodendron</taxon>
    </lineage>
</organism>
<name>A0A0C3H693_OIDMZ</name>
<proteinExistence type="predicted"/>
<evidence type="ECO:0000256" key="1">
    <source>
        <dbReference type="SAM" id="MobiDB-lite"/>
    </source>
</evidence>
<feature type="compositionally biased region" description="Basic residues" evidence="1">
    <location>
        <begin position="178"/>
        <end position="209"/>
    </location>
</feature>
<reference evidence="3" key="2">
    <citation type="submission" date="2015-01" db="EMBL/GenBank/DDBJ databases">
        <title>Evolutionary Origins and Diversification of the Mycorrhizal Mutualists.</title>
        <authorList>
            <consortium name="DOE Joint Genome Institute"/>
            <consortium name="Mycorrhizal Genomics Consortium"/>
            <person name="Kohler A."/>
            <person name="Kuo A."/>
            <person name="Nagy L.G."/>
            <person name="Floudas D."/>
            <person name="Copeland A."/>
            <person name="Barry K.W."/>
            <person name="Cichocki N."/>
            <person name="Veneault-Fourrey C."/>
            <person name="LaButti K."/>
            <person name="Lindquist E.A."/>
            <person name="Lipzen A."/>
            <person name="Lundell T."/>
            <person name="Morin E."/>
            <person name="Murat C."/>
            <person name="Riley R."/>
            <person name="Ohm R."/>
            <person name="Sun H."/>
            <person name="Tunlid A."/>
            <person name="Henrissat B."/>
            <person name="Grigoriev I.V."/>
            <person name="Hibbett D.S."/>
            <person name="Martin F."/>
        </authorList>
    </citation>
    <scope>NUCLEOTIDE SEQUENCE [LARGE SCALE GENOMIC DNA]</scope>
    <source>
        <strain evidence="3">Zn</strain>
    </source>
</reference>
<keyword evidence="3" id="KW-1185">Reference proteome</keyword>
<dbReference type="HOGENOM" id="CLU_1315749_0_0_1"/>
<dbReference type="InParanoid" id="A0A0C3H693"/>
<dbReference type="EMBL" id="KN832881">
    <property type="protein sequence ID" value="KIM97986.1"/>
    <property type="molecule type" value="Genomic_DNA"/>
</dbReference>
<protein>
    <submittedName>
        <fullName evidence="2">Uncharacterized protein</fullName>
    </submittedName>
</protein>
<sequence>MAPLLTKTEYARRTFFDVAPSSVHIKDLIHKETRYNDRTSDLVTGMLLLAVYLKVITKVEASWYAAPFTIGARLRVSVYQHEGNAFLGPDGQPMSIDGQLFHGSGGPALPSQYTFETMRDAPNFQQWLDQTLYRGTNSDDSDWARRGEVPPKRKVNGARVDALASTISSSATSAPSSSRKRERSRRSSSQKHKSSKGKKDKHRHKHKKS</sequence>
<feature type="compositionally biased region" description="Low complexity" evidence="1">
    <location>
        <begin position="162"/>
        <end position="177"/>
    </location>
</feature>
<evidence type="ECO:0000313" key="3">
    <source>
        <dbReference type="Proteomes" id="UP000054321"/>
    </source>
</evidence>
<reference evidence="2 3" key="1">
    <citation type="submission" date="2014-04" db="EMBL/GenBank/DDBJ databases">
        <authorList>
            <consortium name="DOE Joint Genome Institute"/>
            <person name="Kuo A."/>
            <person name="Martino E."/>
            <person name="Perotto S."/>
            <person name="Kohler A."/>
            <person name="Nagy L.G."/>
            <person name="Floudas D."/>
            <person name="Copeland A."/>
            <person name="Barry K.W."/>
            <person name="Cichocki N."/>
            <person name="Veneault-Fourrey C."/>
            <person name="LaButti K."/>
            <person name="Lindquist E.A."/>
            <person name="Lipzen A."/>
            <person name="Lundell T."/>
            <person name="Morin E."/>
            <person name="Murat C."/>
            <person name="Sun H."/>
            <person name="Tunlid A."/>
            <person name="Henrissat B."/>
            <person name="Grigoriev I.V."/>
            <person name="Hibbett D.S."/>
            <person name="Martin F."/>
            <person name="Nordberg H.P."/>
            <person name="Cantor M.N."/>
            <person name="Hua S.X."/>
        </authorList>
    </citation>
    <scope>NUCLEOTIDE SEQUENCE [LARGE SCALE GENOMIC DNA]</scope>
    <source>
        <strain evidence="2 3">Zn</strain>
    </source>
</reference>
<gene>
    <name evidence="2" type="ORF">OIDMADRAFT_147489</name>
</gene>
<dbReference type="AlphaFoldDB" id="A0A0C3H693"/>
<dbReference type="Proteomes" id="UP000054321">
    <property type="component" value="Unassembled WGS sequence"/>
</dbReference>